<evidence type="ECO:0000256" key="1">
    <source>
        <dbReference type="SAM" id="MobiDB-lite"/>
    </source>
</evidence>
<reference evidence="2" key="2">
    <citation type="journal article" date="2023" name="Science">
        <title>Genomic signatures of disease resistance in endangered staghorn corals.</title>
        <authorList>
            <person name="Vollmer S.V."/>
            <person name="Selwyn J.D."/>
            <person name="Despard B.A."/>
            <person name="Roesel C.L."/>
        </authorList>
    </citation>
    <scope>NUCLEOTIDE SEQUENCE</scope>
    <source>
        <strain evidence="2">K2</strain>
    </source>
</reference>
<protein>
    <submittedName>
        <fullName evidence="2">Uncharacterized protein</fullName>
    </submittedName>
</protein>
<evidence type="ECO:0000313" key="3">
    <source>
        <dbReference type="Proteomes" id="UP001249851"/>
    </source>
</evidence>
<proteinExistence type="predicted"/>
<feature type="compositionally biased region" description="Basic and acidic residues" evidence="1">
    <location>
        <begin position="100"/>
        <end position="110"/>
    </location>
</feature>
<dbReference type="EMBL" id="JARQWQ010000100">
    <property type="protein sequence ID" value="KAK2551191.1"/>
    <property type="molecule type" value="Genomic_DNA"/>
</dbReference>
<comment type="caution">
    <text evidence="2">The sequence shown here is derived from an EMBL/GenBank/DDBJ whole genome shotgun (WGS) entry which is preliminary data.</text>
</comment>
<feature type="region of interest" description="Disordered" evidence="1">
    <location>
        <begin position="90"/>
        <end position="110"/>
    </location>
</feature>
<evidence type="ECO:0000313" key="2">
    <source>
        <dbReference type="EMBL" id="KAK2551191.1"/>
    </source>
</evidence>
<accession>A0AAD9UV73</accession>
<organism evidence="2 3">
    <name type="scientific">Acropora cervicornis</name>
    <name type="common">Staghorn coral</name>
    <dbReference type="NCBI Taxonomy" id="6130"/>
    <lineage>
        <taxon>Eukaryota</taxon>
        <taxon>Metazoa</taxon>
        <taxon>Cnidaria</taxon>
        <taxon>Anthozoa</taxon>
        <taxon>Hexacorallia</taxon>
        <taxon>Scleractinia</taxon>
        <taxon>Astrocoeniina</taxon>
        <taxon>Acroporidae</taxon>
        <taxon>Acropora</taxon>
    </lineage>
</organism>
<name>A0AAD9UV73_ACRCE</name>
<dbReference type="Proteomes" id="UP001249851">
    <property type="component" value="Unassembled WGS sequence"/>
</dbReference>
<keyword evidence="3" id="KW-1185">Reference proteome</keyword>
<gene>
    <name evidence="2" type="ORF">P5673_027953</name>
</gene>
<dbReference type="AlphaFoldDB" id="A0AAD9UV73"/>
<sequence length="297" mass="35131">MDFETARRNADQRLTQELVRIRNLPKRNRIQVATDKYGLRHASHTNAGLLKELEINLGVISRERKRIACECDKRQKDFRESQKKSLAKFLPPMAKNPSNKQEERRESRQTKLFEKSPVWVKGRRETLADVKQDMLLSLTAKSKEKTSKIISENKEKASIGAFLTPLGKSIEIVENSWITRLNHRKINLNRRSCFPPLLEQKEPKIHWGNLPGNWDTRTNISGIQRPRRRERTFRGIAYKRVLKMPDPQEIPHLNPWDPKLYYVVMKVCERNRRKMFLLQKTDCEVAKRNNVFTKHWN</sequence>
<reference evidence="2" key="1">
    <citation type="journal article" date="2023" name="G3 (Bethesda)">
        <title>Whole genome assembly and annotation of the endangered Caribbean coral Acropora cervicornis.</title>
        <authorList>
            <person name="Selwyn J.D."/>
            <person name="Vollmer S.V."/>
        </authorList>
    </citation>
    <scope>NUCLEOTIDE SEQUENCE</scope>
    <source>
        <strain evidence="2">K2</strain>
    </source>
</reference>